<keyword evidence="4" id="KW-0493">Microtubule</keyword>
<dbReference type="InterPro" id="IPR042219">
    <property type="entry name" value="AAA_lid_11_sf"/>
</dbReference>
<dbReference type="InterPro" id="IPR027417">
    <property type="entry name" value="P-loop_NTPase"/>
</dbReference>
<keyword evidence="13" id="KW-0966">Cell projection</keyword>
<evidence type="ECO:0000256" key="5">
    <source>
        <dbReference type="ARBA" id="ARBA00022737"/>
    </source>
</evidence>
<feature type="region of interest" description="Disordered" evidence="15">
    <location>
        <begin position="2819"/>
        <end position="2870"/>
    </location>
</feature>
<keyword evidence="5" id="KW-0677">Repeat</keyword>
<dbReference type="SUPFAM" id="SSF52540">
    <property type="entry name" value="P-loop containing nucleoside triphosphate hydrolases"/>
    <property type="match status" value="4"/>
</dbReference>
<dbReference type="Pfam" id="PF03028">
    <property type="entry name" value="Dynein_heavy"/>
    <property type="match status" value="1"/>
</dbReference>
<keyword evidence="9 14" id="KW-0175">Coiled coil</keyword>
<dbReference type="Gene3D" id="6.10.140.1060">
    <property type="match status" value="1"/>
</dbReference>
<dbReference type="Gene3D" id="3.40.50.300">
    <property type="entry name" value="P-loop containing nucleotide triphosphate hydrolases"/>
    <property type="match status" value="6"/>
</dbReference>
<keyword evidence="12" id="KW-0206">Cytoskeleton</keyword>
<keyword evidence="3" id="KW-0963">Cytoplasm</keyword>
<dbReference type="Pfam" id="PF12777">
    <property type="entry name" value="MT"/>
    <property type="match status" value="1"/>
</dbReference>
<organism evidence="17 18">
    <name type="scientific">Gekko japonicus</name>
    <name type="common">Schlegel's Japanese gecko</name>
    <dbReference type="NCBI Taxonomy" id="146911"/>
    <lineage>
        <taxon>Eukaryota</taxon>
        <taxon>Metazoa</taxon>
        <taxon>Chordata</taxon>
        <taxon>Craniata</taxon>
        <taxon>Vertebrata</taxon>
        <taxon>Euteleostomi</taxon>
        <taxon>Lepidosauria</taxon>
        <taxon>Squamata</taxon>
        <taxon>Bifurcata</taxon>
        <taxon>Gekkota</taxon>
        <taxon>Gekkonidae</taxon>
        <taxon>Gekkoninae</taxon>
        <taxon>Gekko</taxon>
    </lineage>
</organism>
<keyword evidence="10" id="KW-0969">Cilium</keyword>
<sequence>MKINSAYKYIFEILSDQLGLDITAVEELILDGPTLEACESFFVKGGSRTLKFLYQEGEAPGVECGRAIPGVLKGTKMMKLYIDESPDKFKGLCLFFVRARNDIAVNVKSMHEDIYFSLLDGIEGLLLGIRKILANVFLPAILATSNWGALNQTKQGECEKQNFMETLNRYLLFLDGARVSIEGTVELRKIDYIDFSKLQSFEEVTAAAANPDTVHQLEDVLMIWYKQIEQVLIESEQIRKEADDSGPLTELEHWKRMSAKFNFIIEQIKGPNCKSVINTLNVSRSKMIKLWRELDARITDTANESKDNVRYLYTLEKVCQPLYNYDLVSMAHGIQNLINAIRMIHSVSRYYNTSERMTSLFVKVTNQMVTACKAYITDGGFSRVWEQDTPTVIKKIQDCIFLFKEYQKSFHKTRKQILESLGDKTFEVSEMYIFGKFEAFCKRLEKITEMITIVQTFSALSMSTIEGIDIMAIKFKNIYQSVQKKKYDILDPRKTEFDVDFADFMTKIEGLEVQIQSFMRTCFGRILSSQHAVQLLQRFQKLNMPCLQHEIERTIACILQHYVAELEATKKLYQAQKDDPPLARNMPPVAGKILWVRQLFRRINEPIDYFYKNSDILASPEGKAVVRLYNKISYVLVEFEVLYHTAWMKEISQLQYALQVTLLVRHPETGKLLVNFDPKILEIVRETKCMIKMGLDVPEQAKRIVKIESEVKTNKLRLEGILACYENLCQEVPTVFVNLMAPKMKKVESVLRQGLTILTWSSLTLDSFFQEVDEVMKMFNQLLKKINDLCEIQIDLTMKDISNTLLLVLPDSATKVEDLLARNETYTKEWAEILNNKSRHIEDAVQEVISIFEQIYEVKRTSRVGKQRQEEKHVAFGGRGMENSSSGISVVSSEDAEDSEKEDEFKKECKEVVAYFSHQLLDSLQKATRLSLDALKRRIFVASTFGRPSYLPHAAIKQEDVVSFLKAEVHLAIPNVVMVPSLDDIQQSINRMIQLTLDVSRGVAHWGQQHLQKSNTTLEGNLYLSPSQISGKAAKKDEKTVEETFPVRKLRNFYPGVAEHKDISKLVVLLSSSVNSVRKAASEALLDFQKYKALWTEDRDAKVQQFLASNPSLTEIRSEILHYATFEQEIEDLKPTISVGPIELNTRPMKLALSIEAKAWKMLLCRYLNEEYKNRFFAQDELIQVQPKFKAQLLEAVEVFREDVSNYELAYEMEGPMVPNTPPQEASNRLQIFQANFDELWRKFVTYSSGEQLFGLPVTDYEVLHKIRKELSLLQKLYGLYDTVMNNISGYYEILWGDVDIEKINAELLEFQNRCRKLPKGLKDWQAFLDLKKRIDDFSESCPLLEMMTNKAMKLRHWNRISETTAHPFDVESDSFCLRNIMEAPLLKHKDDIEDICISAIKEKDIEAKLGQVVDSWANQTLSFSSFKGRGELLLKGNESAEIITLMEDSLMVLGSLLSNRYNAPFKKDIQNWVFKLSTSSDIIEEWLVVQNLWVYLEAVFVGGDIAKQLPQEAKRFQNIDKSWIKIMQRAHENPNVVGCCVGDETMGQLLPHLHEQLEVCQKSLTGYLEKKRLLFPRFFFISDPALLEILGQASDSHTIQPHLPGLSDNINEVEFHPKDYDRITAVISREGEKIHLDAPVNAKGPVELWLMDLLRMQQSSLHCVIRAAFYQISDPGYQLLNFLYHFPAQVGLLGIQMLWTHDSEEALTNAKDDRKVMSVTNQKFLDILNTLIGQTTHDLSKFDRVKFETLITIHVHQRDIFDDLVKMHIRSVTDFEWLKQSRFYFKEDLDQTLVSITDVDFVYQNEFLGCTDRLVITPLTDRCYITLAQALGMNMGGAPAGPAGTGKTETTKDMGKALGKYVVVFNCSDQMDFRGLGRIFKGLAQSGSWGCFDEFNRIELPVLSVAAQQIYIILTARKERKKQFIFSDGDVVDLNPEFGIFLTMNPGYAGRQELPENLKIQFRTVAMMVPDRQIIMRVKLASCGFIENVILAQKFFVLYKLCEEQLTKQVHYDFGLRNILSVLRTLGAQKRARPDDSELSTVMRGLRDMNLSKLVDEDEPLFLSLINDLFPGLVLDSNTYVELQAAVANQVEEAGLINHPPWNLKLVQLYETSKVRHGLMTLGPSGSGKTAVITMLMRAMTECGYPHREMRMNPKAITAPQMFGKLDTATNDWTDGIFSTLWRKTLKAKKGENIFLVLDGPVDAIWIENLNSVLDDNKTLTLANGDRIPMSPTCKLLFEVHNIENASPATVSRMGMVYISSSALSWRPILQGWLKTRTPQEADVLLGLYDKVFEEAYTYMKLSLTPKMELLECNYIMQSINLLEGLIPSKEEGGISCLGHLHKLFVFGLMWSLGCLLELESRDKLEAFLRSHESKLNLPEIPKGTTQTMYEFFVNDCGDWEHWNKKVQEYVYPTDSIPEYSSILVPNVDNVRTQFLIDTIAKQHKAVLLIGEQGTAKTVMIKGYLKKYDPEEHLSKSLNFSSATEPGMFQRTIESYVDKRMGSTYGPPGGRKMTIFIDDINMPIINEWGDQVTNEIVRQMMEMEGMYSLDKPGDFTTIVDVQLIAAMIHPGGGRNDIPQRLKRQFTVFNCTLPSNASIDKIFGIIGCGYFHPCRSFKAEICDAIIKLVSASRILWQWTKVKMLPTPSKFHYIFNLRDLSRIWQGMLTIKADECSNVETLLALFKHECTRVIADRYVHYGRERAASVSSPKMAGKEKREWQPAIDAMEKRMMEAIQGLGKQMEQQMDKHMEKQMEQLEEVQEKNMVKMKELVVAEVAEIKKEVTDIKKEFQGLVTKSTEMEQKSQDIDKKMETVIQENHFLKQQQSPSKDDTKSVDNMEEEEVSDGESDDTSRSSSSTSETSELEKGAAAAKIPKANLRYKKKLNQEFKHSSTISRIIRTACGNALLVGVGGSGKQSLSRLASFIAGYKIFQITLTRSYNVSNLTDDLKLLYRVAGGEGKGITFIFTDNEIKDEAFLEYLNNLLSSGEISNLFPRDELDEITQALISVMKKELPRVPPTFDNLYEYFISRSKKNLHVVLCFSPVGEKFRARSLKFPGLISGCTMDWFTRWPKEALVAVSHYFLSEFNIVCSAEVKAQVVETMGIFHDLVSESCENYFQRYRRRAHVTPKSYLSFINGYKEVYAEKLSSINEQAERMHIGLSKLMEASESVAKLSQELAVKEKELALASVKADKVLAEVTVSAEASAKVKNEVQGVKDKAQKIVDEIDSEKVVAEAKLEAARPALEEAEAALNTIKPADIATVRKLAKPPHLIMRIMDCCLLLFQKKIDPVTMDPEKPCLKPSWSESLKLMSGPFLQSLQQFAKDSINEETVELLQPYFQMEDYTFENGKKVCGNVAGLLSWTQAMAIFYGINREVLPLKTNLAKQEGRLKIANAELGKAQALLDEKQAELDKVQAKFDAAMKEKMDLLNDAEMCRNKMQAASTLIDGLSGEKIRWTQQSKEFRAQINRLVGDVLLCTGFLSYCGPFNQIFRNLLLKDLWEAEMRARKIPFTENLNLISMLVDPPTISEWNLQGLPGDELSVQNGIIVTKATRYPLLIDPQTQGKTWIKQKEKDNELQVTTLNHKYFRTHLEDGLSLGRPLLIEDISEELDPALDNILEKNFIKSGSSFKVKVGDKEVDIMNTFKLYITTKLPNPAFTPEINAKTSVIDFTVTMKGLENQLLKRVILTEKQELEAERVKLMEDVTYNKRKMKELEDNLLYKLTATKGSLVDDESLIGVLRTTKQTATEVSEKLEVAGETEKKINTAQEEYRPAATRGSILYFLITEMSMVNNMYQTSLAQFLKLFDQSMARAEKSPIPQKRISNIIEFLTYETFVYSVRGLYENHKFLFTLLLTLKIDLQRGQVKPKEFQALIKGGAALDLKACPPKPFRWILDMTWLNLVELSKLPQFSEIMNQICRNEKGWKSWFDKDAPEEEVIPDGYNDSLDTCRKLLLIRSWCPDRTLSQARKYIADSLNEKYTDPVILNLEKTWEESDRRTPLICFLSMGSDPTLQIDALARKLKLENRAISMGQGQEVHARKLIQMSMAQGGWVLLQNCHLGLEFMEELLETLLTADIPDDSFRVWITTEPHDRFPITLLQTSIKFTNEPPQGVRAGLKRTFSSINQDLLDISNMPMWKPLLYTVAFLHSTVQERRKFGPLGWNIPYEFNSADFTASVQFIQNHLDECDIKKGISWSTVRYMIGEVQYGGRVTDDYDKRLLNCFARVWFSEKMFENTFCFYTGYKIPVCKTLDHYHEYISTLPSMDSPEVFGLHPNADITYQSNTAADVLNTITNIQPKESGGGVGETREAIVYRLAEDMLEKLPPDYVPHEVKARLIKMGHLNSMNIFLRQEIDRMQKIITIVRNSLSDLKLAIEGTIIMSENLRDALDNMYDARIPQMWKRASWDSSTLGFWFTELLERNNQFRIWIFEGRPHVFWMTGFFNPQGFLTAMRQEVTRAHKGWALDTVTIHNEVLKQVREEITAAPAVSAPAEGVYIYGLYLDGAGWDRRNNKLTESTAKILFTLLPVVHIFAINTTGPRDPKLYVCPIYKKPRRTDLTYITAIYLRTTVSPDHWILRGVALLCDVK</sequence>
<evidence type="ECO:0000256" key="4">
    <source>
        <dbReference type="ARBA" id="ARBA00022701"/>
    </source>
</evidence>
<evidence type="ECO:0000313" key="18">
    <source>
        <dbReference type="RefSeq" id="XP_015277490.1"/>
    </source>
</evidence>
<keyword evidence="6" id="KW-0547">Nucleotide-binding</keyword>
<dbReference type="GeneID" id="107119513"/>
<evidence type="ECO:0000256" key="9">
    <source>
        <dbReference type="ARBA" id="ARBA00023054"/>
    </source>
</evidence>
<dbReference type="PANTHER" id="PTHR46532">
    <property type="entry name" value="MALE FERTILITY FACTOR KL5"/>
    <property type="match status" value="1"/>
</dbReference>
<evidence type="ECO:0000259" key="16">
    <source>
        <dbReference type="SMART" id="SM00382"/>
    </source>
</evidence>
<dbReference type="Gene3D" id="1.20.58.1120">
    <property type="match status" value="1"/>
</dbReference>
<dbReference type="Gene3D" id="3.10.490.20">
    <property type="match status" value="1"/>
</dbReference>
<dbReference type="Gene3D" id="1.10.8.710">
    <property type="match status" value="1"/>
</dbReference>
<dbReference type="Gene3D" id="1.10.287.2620">
    <property type="match status" value="1"/>
</dbReference>
<dbReference type="InterPro" id="IPR041658">
    <property type="entry name" value="AAA_lid_11"/>
</dbReference>
<dbReference type="Gene3D" id="1.20.920.20">
    <property type="match status" value="1"/>
</dbReference>
<keyword evidence="17" id="KW-1185">Reference proteome</keyword>
<dbReference type="InterPro" id="IPR013602">
    <property type="entry name" value="Dynein_heavy_linker"/>
</dbReference>
<dbReference type="InterPro" id="IPR043157">
    <property type="entry name" value="Dynein_AAA1S"/>
</dbReference>
<comment type="similarity">
    <text evidence="2">Belongs to the dynein heavy chain family.</text>
</comment>
<dbReference type="SMART" id="SM00382">
    <property type="entry name" value="AAA"/>
    <property type="match status" value="3"/>
</dbReference>
<keyword evidence="8" id="KW-0243">Dynein</keyword>
<evidence type="ECO:0000313" key="17">
    <source>
        <dbReference type="Proteomes" id="UP000694871"/>
    </source>
</evidence>
<dbReference type="Pfam" id="PF12775">
    <property type="entry name" value="AAA_7"/>
    <property type="match status" value="1"/>
</dbReference>
<dbReference type="Gene3D" id="3.20.180.20">
    <property type="entry name" value="Dynein heavy chain, N-terminal domain 2"/>
    <property type="match status" value="1"/>
</dbReference>
<dbReference type="PANTHER" id="PTHR46532:SF11">
    <property type="entry name" value="DYNEIN AXONEMAL HEAVY CHAIN 12"/>
    <property type="match status" value="1"/>
</dbReference>
<dbReference type="InterPro" id="IPR004273">
    <property type="entry name" value="Dynein_heavy_D6_P-loop"/>
</dbReference>
<evidence type="ECO:0000256" key="11">
    <source>
        <dbReference type="ARBA" id="ARBA00023175"/>
    </source>
</evidence>
<evidence type="ECO:0000256" key="12">
    <source>
        <dbReference type="ARBA" id="ARBA00023212"/>
    </source>
</evidence>
<dbReference type="Pfam" id="PF18198">
    <property type="entry name" value="AAA_lid_11"/>
    <property type="match status" value="1"/>
</dbReference>
<evidence type="ECO:0000256" key="14">
    <source>
        <dbReference type="SAM" id="Coils"/>
    </source>
</evidence>
<dbReference type="Gene3D" id="1.20.1270.280">
    <property type="match status" value="1"/>
</dbReference>
<accession>A0ABM1KUV3</accession>
<evidence type="ECO:0000256" key="15">
    <source>
        <dbReference type="SAM" id="MobiDB-lite"/>
    </source>
</evidence>
<evidence type="ECO:0000256" key="13">
    <source>
        <dbReference type="ARBA" id="ARBA00023273"/>
    </source>
</evidence>
<dbReference type="Pfam" id="PF12780">
    <property type="entry name" value="AAA_8"/>
    <property type="match status" value="1"/>
</dbReference>
<dbReference type="InterPro" id="IPR042222">
    <property type="entry name" value="Dynein_2_N"/>
</dbReference>
<reference evidence="18" key="1">
    <citation type="submission" date="2025-08" db="UniProtKB">
        <authorList>
            <consortium name="RefSeq"/>
        </authorList>
    </citation>
    <scope>IDENTIFICATION</scope>
</reference>
<dbReference type="InterPro" id="IPR026983">
    <property type="entry name" value="DHC"/>
</dbReference>
<dbReference type="RefSeq" id="XP_015277490.1">
    <property type="nucleotide sequence ID" value="XM_015422004.1"/>
</dbReference>
<dbReference type="InterPro" id="IPR043160">
    <property type="entry name" value="Dynein_C_barrel"/>
</dbReference>
<dbReference type="Pfam" id="PF08393">
    <property type="entry name" value="DHC_N2"/>
    <property type="match status" value="1"/>
</dbReference>
<gene>
    <name evidence="18" type="primary">DNAH8</name>
</gene>
<feature type="region of interest" description="Disordered" evidence="15">
    <location>
        <begin position="869"/>
        <end position="900"/>
    </location>
</feature>
<dbReference type="Gene3D" id="1.10.8.720">
    <property type="entry name" value="Region D6 of dynein motor"/>
    <property type="match status" value="1"/>
</dbReference>
<feature type="compositionally biased region" description="Low complexity" evidence="15">
    <location>
        <begin position="884"/>
        <end position="893"/>
    </location>
</feature>
<feature type="compositionally biased region" description="Acidic residues" evidence="15">
    <location>
        <begin position="2837"/>
        <end position="2849"/>
    </location>
</feature>
<dbReference type="InterPro" id="IPR003593">
    <property type="entry name" value="AAA+_ATPase"/>
</dbReference>
<dbReference type="Pfam" id="PF08385">
    <property type="entry name" value="DHC_N1"/>
    <property type="match status" value="1"/>
</dbReference>
<feature type="coiled-coil region" evidence="14">
    <location>
        <begin position="2743"/>
        <end position="2770"/>
    </location>
</feature>
<evidence type="ECO:0000256" key="6">
    <source>
        <dbReference type="ARBA" id="ARBA00022741"/>
    </source>
</evidence>
<feature type="coiled-coil region" evidence="14">
    <location>
        <begin position="3163"/>
        <end position="3190"/>
    </location>
</feature>
<feature type="coiled-coil region" evidence="14">
    <location>
        <begin position="3382"/>
        <end position="3430"/>
    </location>
</feature>
<feature type="domain" description="AAA+ ATPase" evidence="16">
    <location>
        <begin position="2444"/>
        <end position="2592"/>
    </location>
</feature>
<dbReference type="Gene3D" id="1.20.920.30">
    <property type="match status" value="2"/>
</dbReference>
<dbReference type="Proteomes" id="UP000694871">
    <property type="component" value="Unplaced"/>
</dbReference>
<dbReference type="Gene3D" id="1.10.472.130">
    <property type="match status" value="1"/>
</dbReference>
<dbReference type="InterPro" id="IPR042228">
    <property type="entry name" value="Dynein_linker_3"/>
</dbReference>
<dbReference type="Pfam" id="PF17857">
    <property type="entry name" value="AAA_lid_1"/>
    <property type="match status" value="1"/>
</dbReference>
<evidence type="ECO:0000256" key="8">
    <source>
        <dbReference type="ARBA" id="ARBA00023017"/>
    </source>
</evidence>
<evidence type="ECO:0000256" key="10">
    <source>
        <dbReference type="ARBA" id="ARBA00023069"/>
    </source>
</evidence>
<dbReference type="InterPro" id="IPR041466">
    <property type="entry name" value="Dynein_AAA5_ext"/>
</dbReference>
<dbReference type="InterPro" id="IPR041589">
    <property type="entry name" value="DNAH3_AAA_lid_1"/>
</dbReference>
<dbReference type="Gene3D" id="1.20.140.100">
    <property type="entry name" value="Dynein heavy chain, N-terminal domain 2"/>
    <property type="match status" value="1"/>
</dbReference>
<dbReference type="InterPro" id="IPR024743">
    <property type="entry name" value="Dynein_HC_stalk"/>
</dbReference>
<comment type="subcellular location">
    <subcellularLocation>
        <location evidence="1">Cytoplasm</location>
        <location evidence="1">Cytoskeleton</location>
        <location evidence="1">Cilium axoneme</location>
    </subcellularLocation>
</comment>
<dbReference type="Gene3D" id="1.10.8.1220">
    <property type="match status" value="1"/>
</dbReference>
<dbReference type="InterPro" id="IPR035706">
    <property type="entry name" value="AAA_9"/>
</dbReference>
<dbReference type="InterPro" id="IPR024317">
    <property type="entry name" value="Dynein_heavy_chain_D4_dom"/>
</dbReference>
<name>A0ABM1KUV3_GEKJA</name>
<keyword evidence="7" id="KW-0067">ATP-binding</keyword>
<dbReference type="InterPro" id="IPR041228">
    <property type="entry name" value="Dynein_C"/>
</dbReference>
<dbReference type="InterPro" id="IPR035699">
    <property type="entry name" value="AAA_6"/>
</dbReference>
<dbReference type="Pfam" id="PF17852">
    <property type="entry name" value="Dynein_AAA_lid"/>
    <property type="match status" value="1"/>
</dbReference>
<feature type="domain" description="AAA+ ATPase" evidence="16">
    <location>
        <begin position="2118"/>
        <end position="2271"/>
    </location>
</feature>
<evidence type="ECO:0000256" key="7">
    <source>
        <dbReference type="ARBA" id="ARBA00022840"/>
    </source>
</evidence>
<protein>
    <submittedName>
        <fullName evidence="18">Dynein heavy chain 8, axonemal</fullName>
    </submittedName>
</protein>
<evidence type="ECO:0000256" key="2">
    <source>
        <dbReference type="ARBA" id="ARBA00008887"/>
    </source>
</evidence>
<feature type="domain" description="AAA+ ATPase" evidence="16">
    <location>
        <begin position="1837"/>
        <end position="1981"/>
    </location>
</feature>
<dbReference type="Pfam" id="PF18199">
    <property type="entry name" value="Dynein_C"/>
    <property type="match status" value="1"/>
</dbReference>
<dbReference type="InterPro" id="IPR013594">
    <property type="entry name" value="Dynein_heavy_tail"/>
</dbReference>
<evidence type="ECO:0000256" key="3">
    <source>
        <dbReference type="ARBA" id="ARBA00022490"/>
    </source>
</evidence>
<dbReference type="Pfam" id="PF12781">
    <property type="entry name" value="AAA_9"/>
    <property type="match status" value="1"/>
</dbReference>
<dbReference type="Pfam" id="PF12774">
    <property type="entry name" value="AAA_6"/>
    <property type="match status" value="1"/>
</dbReference>
<proteinExistence type="inferred from homology"/>
<evidence type="ECO:0000256" key="1">
    <source>
        <dbReference type="ARBA" id="ARBA00004430"/>
    </source>
</evidence>
<keyword evidence="11" id="KW-0505">Motor protein</keyword>